<dbReference type="EMBL" id="BIFR01000001">
    <property type="protein sequence ID" value="GCE11097.1"/>
    <property type="molecule type" value="Genomic_DNA"/>
</dbReference>
<reference evidence="2" key="1">
    <citation type="submission" date="2018-12" db="EMBL/GenBank/DDBJ databases">
        <title>Tengunoibacter tsumagoiensis gen. nov., sp. nov., Dictyobacter kobayashii sp. nov., D. alpinus sp. nov., and D. joshuensis sp. nov. and description of Dictyobacteraceae fam. nov. within the order Ktedonobacterales isolated from Tengu-no-mugimeshi.</title>
        <authorList>
            <person name="Wang C.M."/>
            <person name="Zheng Y."/>
            <person name="Sakai Y."/>
            <person name="Toyoda A."/>
            <person name="Minakuchi Y."/>
            <person name="Abe K."/>
            <person name="Yokota A."/>
            <person name="Yabe S."/>
        </authorList>
    </citation>
    <scope>NUCLEOTIDE SEQUENCE [LARGE SCALE GENOMIC DNA]</scope>
    <source>
        <strain evidence="2">Uno3</strain>
    </source>
</reference>
<dbReference type="RefSeq" id="WP_126578728.1">
    <property type="nucleotide sequence ID" value="NZ_BIFR01000001.1"/>
</dbReference>
<dbReference type="OrthoDB" id="156968at2"/>
<dbReference type="Proteomes" id="UP000287352">
    <property type="component" value="Unassembled WGS sequence"/>
</dbReference>
<evidence type="ECO:0000313" key="1">
    <source>
        <dbReference type="EMBL" id="GCE11097.1"/>
    </source>
</evidence>
<comment type="caution">
    <text evidence="1">The sequence shown here is derived from an EMBL/GenBank/DDBJ whole genome shotgun (WGS) entry which is preliminary data.</text>
</comment>
<accession>A0A401ZW66</accession>
<evidence type="ECO:0000313" key="2">
    <source>
        <dbReference type="Proteomes" id="UP000287352"/>
    </source>
</evidence>
<protein>
    <recommendedName>
        <fullName evidence="3">SprT-like domain-containing protein</fullName>
    </recommendedName>
</protein>
<keyword evidence="2" id="KW-1185">Reference proteome</keyword>
<name>A0A401ZW66_9CHLR</name>
<evidence type="ECO:0008006" key="3">
    <source>
        <dbReference type="Google" id="ProtNLM"/>
    </source>
</evidence>
<sequence length="171" mass="19834">MLSSLTELTLTAPPAVSRTNLTWYLNQIWQLYFSDVPRVNEVYIDYCYPWKSRLGLIRLSVDNSLTFIGINTLLQLPQVPDYVLTTTIAHELVHYTHGFGSPLPRRWKHPHANHVVDRELEHRSLGESLAWCNEWIDQCWYPFYDLQRASGWSTINNLSGARAVSHPQTQP</sequence>
<dbReference type="AlphaFoldDB" id="A0A401ZW66"/>
<gene>
    <name evidence="1" type="ORF">KTT_09560</name>
</gene>
<organism evidence="1 2">
    <name type="scientific">Tengunoibacter tsumagoiensis</name>
    <dbReference type="NCBI Taxonomy" id="2014871"/>
    <lineage>
        <taxon>Bacteria</taxon>
        <taxon>Bacillati</taxon>
        <taxon>Chloroflexota</taxon>
        <taxon>Ktedonobacteria</taxon>
        <taxon>Ktedonobacterales</taxon>
        <taxon>Dictyobacteraceae</taxon>
        <taxon>Tengunoibacter</taxon>
    </lineage>
</organism>
<proteinExistence type="predicted"/>